<evidence type="ECO:0000313" key="3">
    <source>
        <dbReference type="Proteomes" id="UP000749559"/>
    </source>
</evidence>
<evidence type="ECO:0000313" key="2">
    <source>
        <dbReference type="EMBL" id="CAH1785169.1"/>
    </source>
</evidence>
<accession>A0A8S4NZ33</accession>
<comment type="caution">
    <text evidence="2">The sequence shown here is derived from an EMBL/GenBank/DDBJ whole genome shotgun (WGS) entry which is preliminary data.</text>
</comment>
<protein>
    <recommendedName>
        <fullName evidence="4">BEN domain-containing protein</fullName>
    </recommendedName>
</protein>
<gene>
    <name evidence="2" type="ORF">OFUS_LOCUS11269</name>
</gene>
<proteinExistence type="predicted"/>
<feature type="compositionally biased region" description="Low complexity" evidence="1">
    <location>
        <begin position="212"/>
        <end position="236"/>
    </location>
</feature>
<dbReference type="OrthoDB" id="5365701at2759"/>
<evidence type="ECO:0008006" key="4">
    <source>
        <dbReference type="Google" id="ProtNLM"/>
    </source>
</evidence>
<feature type="non-terminal residue" evidence="2">
    <location>
        <position position="392"/>
    </location>
</feature>
<dbReference type="EMBL" id="CAIIXF020000005">
    <property type="protein sequence ID" value="CAH1785169.1"/>
    <property type="molecule type" value="Genomic_DNA"/>
</dbReference>
<dbReference type="Proteomes" id="UP000749559">
    <property type="component" value="Unassembled WGS sequence"/>
</dbReference>
<organism evidence="2 3">
    <name type="scientific">Owenia fusiformis</name>
    <name type="common">Polychaete worm</name>
    <dbReference type="NCBI Taxonomy" id="6347"/>
    <lineage>
        <taxon>Eukaryota</taxon>
        <taxon>Metazoa</taxon>
        <taxon>Spiralia</taxon>
        <taxon>Lophotrochozoa</taxon>
        <taxon>Annelida</taxon>
        <taxon>Polychaeta</taxon>
        <taxon>Sedentaria</taxon>
        <taxon>Canalipalpata</taxon>
        <taxon>Sabellida</taxon>
        <taxon>Oweniida</taxon>
        <taxon>Oweniidae</taxon>
        <taxon>Owenia</taxon>
    </lineage>
</organism>
<feature type="region of interest" description="Disordered" evidence="1">
    <location>
        <begin position="212"/>
        <end position="256"/>
    </location>
</feature>
<name>A0A8S4NZ33_OWEFU</name>
<dbReference type="AlphaFoldDB" id="A0A8S4NZ33"/>
<sequence>APTERPTIAPTEGPTVAPTEGPTVNPTEGHTITQTEGPSVALTNGLTFSPAEGPIATPTERPSIDPVGLTVAQTEGPAIAVTEANTIDMTEVPTIAMTEAPTFAPTEGPTVNFTSSAQCFVPMPPAPSQSFSLPSYQPSQQTDNLMVQMIQHMMNTEKNNARIWEKMADIAREQAQVQNKVMNLLMERQQPQPLIQPSATQQWISTNQYPSSLTLDSQSSRSQSVSSSSTVTQPSTNAAELVNDPVGVPSDTLSSDMTSLTAEDSELLEGLLDDIADPASQTEREYHPLVEPRDDAEKATMLRTSIPDSLQRNALAQRFMPKATKALVQGMFTYRELTFMNLTGKANGNKTIVGILDAVRLKAIIDFIKSKFNCDESAVRLEIGKKIRDTQN</sequence>
<feature type="non-terminal residue" evidence="2">
    <location>
        <position position="1"/>
    </location>
</feature>
<reference evidence="2" key="1">
    <citation type="submission" date="2022-03" db="EMBL/GenBank/DDBJ databases">
        <authorList>
            <person name="Martin C."/>
        </authorList>
    </citation>
    <scope>NUCLEOTIDE SEQUENCE</scope>
</reference>
<keyword evidence="3" id="KW-1185">Reference proteome</keyword>
<feature type="region of interest" description="Disordered" evidence="1">
    <location>
        <begin position="1"/>
        <end position="36"/>
    </location>
</feature>
<dbReference type="Gene3D" id="1.10.10.2590">
    <property type="entry name" value="BEN domain"/>
    <property type="match status" value="1"/>
</dbReference>
<evidence type="ECO:0000256" key="1">
    <source>
        <dbReference type="SAM" id="MobiDB-lite"/>
    </source>
</evidence>
<feature type="compositionally biased region" description="Polar residues" evidence="1">
    <location>
        <begin position="22"/>
        <end position="36"/>
    </location>
</feature>